<name>A0ACC0UDY8_9AGAM</name>
<dbReference type="Proteomes" id="UP001207468">
    <property type="component" value="Unassembled WGS sequence"/>
</dbReference>
<proteinExistence type="predicted"/>
<gene>
    <name evidence="1" type="ORF">F5148DRAFT_1342621</name>
</gene>
<keyword evidence="2" id="KW-1185">Reference proteome</keyword>
<protein>
    <submittedName>
        <fullName evidence="1">Farnesyl diphosphate synthase</fullName>
    </submittedName>
</protein>
<evidence type="ECO:0000313" key="2">
    <source>
        <dbReference type="Proteomes" id="UP001207468"/>
    </source>
</evidence>
<evidence type="ECO:0000313" key="1">
    <source>
        <dbReference type="EMBL" id="KAI9509831.1"/>
    </source>
</evidence>
<reference evidence="1" key="1">
    <citation type="submission" date="2021-03" db="EMBL/GenBank/DDBJ databases">
        <title>Evolutionary priming and transition to the ectomycorrhizal habit in an iconic lineage of mushroom-forming fungi: is preadaptation a requirement?</title>
        <authorList>
            <consortium name="DOE Joint Genome Institute"/>
            <person name="Looney B.P."/>
            <person name="Miyauchi S."/>
            <person name="Morin E."/>
            <person name="Drula E."/>
            <person name="Courty P.E."/>
            <person name="Chicoki N."/>
            <person name="Fauchery L."/>
            <person name="Kohler A."/>
            <person name="Kuo A."/>
            <person name="LaButti K."/>
            <person name="Pangilinan J."/>
            <person name="Lipzen A."/>
            <person name="Riley R."/>
            <person name="Andreopoulos W."/>
            <person name="He G."/>
            <person name="Johnson J."/>
            <person name="Barry K.W."/>
            <person name="Grigoriev I.V."/>
            <person name="Nagy L."/>
            <person name="Hibbett D."/>
            <person name="Henrissat B."/>
            <person name="Matheny P.B."/>
            <person name="Labbe J."/>
            <person name="Martin A.F."/>
        </authorList>
    </citation>
    <scope>NUCLEOTIDE SEQUENCE</scope>
    <source>
        <strain evidence="1">BPL698</strain>
    </source>
</reference>
<accession>A0ACC0UDY8</accession>
<sequence>MPAIPVTNASRPHAISTVTSALERDQFEILYPTIRGFLLSQFEAHSMPQDAIEYFTRQLIRVTKCLDYNTFSGRYETGLLVVEAAEAFKGRRLNDSEYEKAAILGWMVVFLRSYFSLSDNIVDQVTTSHGKLSWHRLDGIGHKALNDVLLLEGAVYQLAREHFRRESYYVDLLELLHETRHPAFFRNPIPNFHFPIDRQRAANIYKSAIYSFYLPMALSMILCGFPVERASPIDFSYYDLVLDVLLPLGEYAHIQTEYLESRSGNLPKGRSWCFDVVRIAGSPEQLATLESHFGKGDATSQLHVRSVFADAGVDARYALYAQDAHSRIGSLIDALPELRSPSGDAVLGRAIFRSLLEDVHNRLD</sequence>
<dbReference type="EMBL" id="JAGFNK010000055">
    <property type="protein sequence ID" value="KAI9509831.1"/>
    <property type="molecule type" value="Genomic_DNA"/>
</dbReference>
<comment type="caution">
    <text evidence="1">The sequence shown here is derived from an EMBL/GenBank/DDBJ whole genome shotgun (WGS) entry which is preliminary data.</text>
</comment>
<organism evidence="1 2">
    <name type="scientific">Russula earlei</name>
    <dbReference type="NCBI Taxonomy" id="71964"/>
    <lineage>
        <taxon>Eukaryota</taxon>
        <taxon>Fungi</taxon>
        <taxon>Dikarya</taxon>
        <taxon>Basidiomycota</taxon>
        <taxon>Agaricomycotina</taxon>
        <taxon>Agaricomycetes</taxon>
        <taxon>Russulales</taxon>
        <taxon>Russulaceae</taxon>
        <taxon>Russula</taxon>
    </lineage>
</organism>